<gene>
    <name evidence="1" type="ORF">PsorP6_014780</name>
</gene>
<organism evidence="1 2">
    <name type="scientific">Peronosclerospora sorghi</name>
    <dbReference type="NCBI Taxonomy" id="230839"/>
    <lineage>
        <taxon>Eukaryota</taxon>
        <taxon>Sar</taxon>
        <taxon>Stramenopiles</taxon>
        <taxon>Oomycota</taxon>
        <taxon>Peronosporomycetes</taxon>
        <taxon>Peronosporales</taxon>
        <taxon>Peronosporaceae</taxon>
        <taxon>Peronosclerospora</taxon>
    </lineage>
</organism>
<protein>
    <submittedName>
        <fullName evidence="1">Uncharacterized protein</fullName>
    </submittedName>
</protein>
<proteinExistence type="predicted"/>
<keyword evidence="2" id="KW-1185">Reference proteome</keyword>
<accession>A0ACC0VT90</accession>
<comment type="caution">
    <text evidence="1">The sequence shown here is derived from an EMBL/GenBank/DDBJ whole genome shotgun (WGS) entry which is preliminary data.</text>
</comment>
<sequence>MGGGPATADVVRSSCIVTFPAHTHADPVPIDAWYLYAAGINFVRRLARDRVGDKVPIALLLQEPRGEHGERRYRSVNSNQVLQRALKETFDCPEKAVILHVIDVGNVRGQKRIHVRPEVNPNVSPEPVEPLALVFPTLTVDGSANSSADDVPAAHVTKKTSLYDRMRRSMYNYRKLDGGQECTNKLSAHEPPSLSQSACLVKEREYTKGSRPKTKDERNLAGQGVEDARPSSNGSVQLETKCEDAKPLDAPMVASDLEPIPRDYVMLELQTGAGLPESSTSSTYFLSSRWAEQADEMSASMRLSQGRTHAVPKRRATLDESFVLLERQA</sequence>
<name>A0ACC0VT90_9STRA</name>
<reference evidence="1 2" key="1">
    <citation type="journal article" date="2022" name="bioRxiv">
        <title>The genome of the oomycete Peronosclerospora sorghi, a cosmopolitan pathogen of maize and sorghum, is inflated with dispersed pseudogenes.</title>
        <authorList>
            <person name="Fletcher K."/>
            <person name="Martin F."/>
            <person name="Isakeit T."/>
            <person name="Cavanaugh K."/>
            <person name="Magill C."/>
            <person name="Michelmore R."/>
        </authorList>
    </citation>
    <scope>NUCLEOTIDE SEQUENCE [LARGE SCALE GENOMIC DNA]</scope>
    <source>
        <strain evidence="1">P6</strain>
    </source>
</reference>
<dbReference type="Proteomes" id="UP001163321">
    <property type="component" value="Chromosome 7"/>
</dbReference>
<dbReference type="EMBL" id="CM047586">
    <property type="protein sequence ID" value="KAI9909704.1"/>
    <property type="molecule type" value="Genomic_DNA"/>
</dbReference>
<evidence type="ECO:0000313" key="2">
    <source>
        <dbReference type="Proteomes" id="UP001163321"/>
    </source>
</evidence>
<evidence type="ECO:0000313" key="1">
    <source>
        <dbReference type="EMBL" id="KAI9909704.1"/>
    </source>
</evidence>